<evidence type="ECO:0000256" key="23">
    <source>
        <dbReference type="SAM" id="MobiDB-lite"/>
    </source>
</evidence>
<keyword evidence="26" id="KW-1185">Reference proteome</keyword>
<keyword evidence="8" id="KW-0547">Nucleotide-binding</keyword>
<name>A0ABN2M4G4_9MICO</name>
<dbReference type="Gene3D" id="2.40.50.140">
    <property type="entry name" value="Nucleic acid-binding proteins"/>
    <property type="match status" value="1"/>
</dbReference>
<dbReference type="InterPro" id="IPR012340">
    <property type="entry name" value="NA-bd_OB-fold"/>
</dbReference>
<dbReference type="CDD" id="cd07906">
    <property type="entry name" value="Adenylation_DNA_ligase_LigD_LigC"/>
    <property type="match status" value="1"/>
</dbReference>
<keyword evidence="6" id="KW-0540">Nuclease</keyword>
<comment type="caution">
    <text evidence="25">The sequence shown here is derived from an EMBL/GenBank/DDBJ whole genome shotgun (WGS) entry which is preliminary data.</text>
</comment>
<evidence type="ECO:0000256" key="5">
    <source>
        <dbReference type="ARBA" id="ARBA00022695"/>
    </source>
</evidence>
<feature type="region of interest" description="Disordered" evidence="23">
    <location>
        <begin position="854"/>
        <end position="880"/>
    </location>
</feature>
<evidence type="ECO:0000256" key="21">
    <source>
        <dbReference type="ARBA" id="ARBA00049981"/>
    </source>
</evidence>
<keyword evidence="11" id="KW-0269">Exonuclease</keyword>
<accession>A0ABN2M4G4</accession>
<dbReference type="Pfam" id="PF01068">
    <property type="entry name" value="DNA_ligase_A_M"/>
    <property type="match status" value="1"/>
</dbReference>
<comment type="catalytic activity">
    <reaction evidence="20">
        <text>ATP + (deoxyribonucleotide)n-3'-hydroxyl + 5'-phospho-(deoxyribonucleotide)m = (deoxyribonucleotide)n+m + AMP + diphosphate.</text>
        <dbReference type="EC" id="6.5.1.1"/>
    </reaction>
</comment>
<evidence type="ECO:0000256" key="17">
    <source>
        <dbReference type="ARBA" id="ARBA00023211"/>
    </source>
</evidence>
<evidence type="ECO:0000256" key="16">
    <source>
        <dbReference type="ARBA" id="ARBA00023204"/>
    </source>
</evidence>
<dbReference type="NCBIfam" id="TIGR02779">
    <property type="entry name" value="NHEJ_ligase_lig"/>
    <property type="match status" value="1"/>
</dbReference>
<dbReference type="PROSITE" id="PS50160">
    <property type="entry name" value="DNA_LIGASE_A3"/>
    <property type="match status" value="1"/>
</dbReference>
<keyword evidence="4" id="KW-0808">Transferase</keyword>
<dbReference type="Pfam" id="PF13298">
    <property type="entry name" value="LigD_N"/>
    <property type="match status" value="1"/>
</dbReference>
<dbReference type="InterPro" id="IPR016059">
    <property type="entry name" value="DNA_ligase_ATP-dep_CS"/>
</dbReference>
<evidence type="ECO:0000256" key="12">
    <source>
        <dbReference type="ARBA" id="ARBA00022840"/>
    </source>
</evidence>
<comment type="similarity">
    <text evidence="22">In the N-terminal section; belongs to the LigD polymerase family.</text>
</comment>
<dbReference type="PANTHER" id="PTHR42705:SF2">
    <property type="entry name" value="BIFUNCTIONAL NON-HOMOLOGOUS END JOINING PROTEIN LIGD"/>
    <property type="match status" value="1"/>
</dbReference>
<dbReference type="InterPro" id="IPR033649">
    <property type="entry name" value="MtLigD_Pol-like"/>
</dbReference>
<keyword evidence="10" id="KW-0378">Hydrolase</keyword>
<keyword evidence="9" id="KW-0227">DNA damage</keyword>
<sequence>MRQDGGMAEGSRQLVEVDGRRLRLTNLDKVMYPETGTTKGEVISYYAEIAPVMVPLVAGRPVTRKRWVHGVGTTDDPAQPFFEKNLAEHAPEWVRRGVIEHSDGPKTYPIAGDRATLVWLAQQAALELHVPQWRFDAQGGAANPDRMVFDLDPGEGMGLAECAEVARLVRDLIAGMGLEAMPVTSGSKGIHLYAALDGSQTSQQVSEVAHELARALEADHPELIVSSMRKSLRTSRVLIDWSQNNGKKTTIAPYSLRGRARPTVASPRTWQELDDPGLRHLEASEVLTRVAEGGDPMVAMADASGPGPLATYLSMRRPGRTPEPMPDPGGRVATKERIETTAPGLDTRAPSSLATRPTEPRFVIQEHHARRLHFDLRLERDGVLKSWAVPKGVPETSGVNHLAVQTEDHPMEYATFEGTIPAGEYGAGSMTIWDTGTYATEKWRDDEVIVDLEGQPGGPLAGIVRVALIRTDGSGEKSSWLLHRMKDQRPGHWGRSAGRAVDRVGAPAPYRDLASDGGGRVSRPADAEGLDTVAALPTRPAKAKVGAIRERPMLATPGTIGLLARGDWALEWKWDGIRVLARVEGGGVRLMSRNGIDITERYPELARLPEVIAGDALVDGEIVALDADGRPDFGRLQERMGLTKPREIAAVATSVPVRLLLFDVLEIDGASVMAEPYRARRARLTDLVSRVPGVPVEVPPAAEGTPAEAYDESRLLGLEGIVAKRPGSAYRPGARSDEWVKLKLTRTQEVVIGGYRRGVGTREGRIRSLLVGIPAEGGPEHGLDYVGRVGSGLREQDLDRLLARFTETIRADAPFRDVPAADAADAVWVRPELVGEIEFSGWTATGVARHPRWRGMRSDKRPEEVRREDEAYPEIGEGSS</sequence>
<dbReference type="InterPro" id="IPR014144">
    <property type="entry name" value="LigD_PE_domain"/>
</dbReference>
<dbReference type="CDD" id="cd07971">
    <property type="entry name" value="OBF_DNA_ligase_LigD"/>
    <property type="match status" value="1"/>
</dbReference>
<evidence type="ECO:0000256" key="15">
    <source>
        <dbReference type="ARBA" id="ARBA00023172"/>
    </source>
</evidence>
<dbReference type="PROSITE" id="PS00697">
    <property type="entry name" value="DNA_LIGASE_A1"/>
    <property type="match status" value="1"/>
</dbReference>
<protein>
    <recommendedName>
        <fullName evidence="2">DNA ligase (ATP)</fullName>
        <ecNumber evidence="2">6.5.1.1</ecNumber>
    </recommendedName>
    <alternativeName>
        <fullName evidence="19">NHEJ DNA polymerase</fullName>
    </alternativeName>
</protein>
<dbReference type="InterPro" id="IPR012310">
    <property type="entry name" value="DNA_ligase_ATP-dep_cent"/>
</dbReference>
<dbReference type="Proteomes" id="UP001500002">
    <property type="component" value="Unassembled WGS sequence"/>
</dbReference>
<dbReference type="NCBIfam" id="TIGR02777">
    <property type="entry name" value="LigD_PE_dom"/>
    <property type="match status" value="1"/>
</dbReference>
<dbReference type="SUPFAM" id="SSF50249">
    <property type="entry name" value="Nucleic acid-binding proteins"/>
    <property type="match status" value="1"/>
</dbReference>
<evidence type="ECO:0000256" key="8">
    <source>
        <dbReference type="ARBA" id="ARBA00022741"/>
    </source>
</evidence>
<evidence type="ECO:0000256" key="3">
    <source>
        <dbReference type="ARBA" id="ARBA00022598"/>
    </source>
</evidence>
<dbReference type="EMBL" id="BAAANJ010000005">
    <property type="protein sequence ID" value="GAA1808574.1"/>
    <property type="molecule type" value="Genomic_DNA"/>
</dbReference>
<comment type="similarity">
    <text evidence="21">In the C-terminal section; belongs to the ATP-dependent DNA ligase family.</text>
</comment>
<keyword evidence="16" id="KW-0234">DNA repair</keyword>
<keyword evidence="12" id="KW-0067">ATP-binding</keyword>
<evidence type="ECO:0000313" key="25">
    <source>
        <dbReference type="EMBL" id="GAA1808574.1"/>
    </source>
</evidence>
<evidence type="ECO:0000256" key="18">
    <source>
        <dbReference type="ARBA" id="ARBA00023268"/>
    </source>
</evidence>
<evidence type="ECO:0000256" key="7">
    <source>
        <dbReference type="ARBA" id="ARBA00022723"/>
    </source>
</evidence>
<dbReference type="InterPro" id="IPR052171">
    <property type="entry name" value="NHEJ_LigD"/>
</dbReference>
<gene>
    <name evidence="25" type="ORF">GCM10009749_16270</name>
</gene>
<dbReference type="Gene3D" id="3.30.470.30">
    <property type="entry name" value="DNA ligase/mRNA capping enzyme"/>
    <property type="match status" value="1"/>
</dbReference>
<evidence type="ECO:0000256" key="11">
    <source>
        <dbReference type="ARBA" id="ARBA00022839"/>
    </source>
</evidence>
<dbReference type="EC" id="6.5.1.1" evidence="2"/>
<evidence type="ECO:0000256" key="6">
    <source>
        <dbReference type="ARBA" id="ARBA00022722"/>
    </source>
</evidence>
<keyword evidence="3 25" id="KW-0436">Ligase</keyword>
<dbReference type="Pfam" id="PF04679">
    <property type="entry name" value="DNA_ligase_A_C"/>
    <property type="match status" value="1"/>
</dbReference>
<dbReference type="PANTHER" id="PTHR42705">
    <property type="entry name" value="BIFUNCTIONAL NON-HOMOLOGOUS END JOINING PROTEIN LIGD"/>
    <property type="match status" value="1"/>
</dbReference>
<evidence type="ECO:0000256" key="10">
    <source>
        <dbReference type="ARBA" id="ARBA00022801"/>
    </source>
</evidence>
<evidence type="ECO:0000256" key="20">
    <source>
        <dbReference type="ARBA" id="ARBA00034003"/>
    </source>
</evidence>
<evidence type="ECO:0000256" key="19">
    <source>
        <dbReference type="ARBA" id="ARBA00029943"/>
    </source>
</evidence>
<keyword evidence="15" id="KW-0233">DNA recombination</keyword>
<keyword evidence="14" id="KW-0238">DNA-binding</keyword>
<evidence type="ECO:0000256" key="2">
    <source>
        <dbReference type="ARBA" id="ARBA00012727"/>
    </source>
</evidence>
<dbReference type="NCBIfam" id="TIGR02778">
    <property type="entry name" value="ligD_pol"/>
    <property type="match status" value="1"/>
</dbReference>
<dbReference type="Gene3D" id="3.30.1490.70">
    <property type="match status" value="1"/>
</dbReference>
<dbReference type="InterPro" id="IPR014145">
    <property type="entry name" value="LigD_pol_dom"/>
</dbReference>
<evidence type="ECO:0000256" key="14">
    <source>
        <dbReference type="ARBA" id="ARBA00023125"/>
    </source>
</evidence>
<reference evidence="25 26" key="1">
    <citation type="journal article" date="2019" name="Int. J. Syst. Evol. Microbiol.">
        <title>The Global Catalogue of Microorganisms (GCM) 10K type strain sequencing project: providing services to taxonomists for standard genome sequencing and annotation.</title>
        <authorList>
            <consortium name="The Broad Institute Genomics Platform"/>
            <consortium name="The Broad Institute Genome Sequencing Center for Infectious Disease"/>
            <person name="Wu L."/>
            <person name="Ma J."/>
        </authorList>
    </citation>
    <scope>NUCLEOTIDE SEQUENCE [LARGE SCALE GENOMIC DNA]</scope>
    <source>
        <strain evidence="25 26">JCM 14322</strain>
    </source>
</reference>
<dbReference type="InterPro" id="IPR012309">
    <property type="entry name" value="DNA_ligase_ATP-dep_C"/>
</dbReference>
<evidence type="ECO:0000313" key="26">
    <source>
        <dbReference type="Proteomes" id="UP001500002"/>
    </source>
</evidence>
<dbReference type="CDD" id="cd04863">
    <property type="entry name" value="MtLigD_Pol_like"/>
    <property type="match status" value="1"/>
</dbReference>
<evidence type="ECO:0000259" key="24">
    <source>
        <dbReference type="PROSITE" id="PS50160"/>
    </source>
</evidence>
<dbReference type="Gene3D" id="3.90.920.10">
    <property type="entry name" value="DNA primase, PRIM domain"/>
    <property type="match status" value="1"/>
</dbReference>
<dbReference type="GO" id="GO:0016874">
    <property type="term" value="F:ligase activity"/>
    <property type="evidence" value="ECO:0007669"/>
    <property type="project" value="UniProtKB-KW"/>
</dbReference>
<evidence type="ECO:0000256" key="1">
    <source>
        <dbReference type="ARBA" id="ARBA00001936"/>
    </source>
</evidence>
<keyword evidence="18" id="KW-0511">Multifunctional enzyme</keyword>
<keyword evidence="17" id="KW-0464">Manganese</keyword>
<dbReference type="Pfam" id="PF21686">
    <property type="entry name" value="LigD_Prim-Pol"/>
    <property type="match status" value="1"/>
</dbReference>
<keyword evidence="7" id="KW-0479">Metal-binding</keyword>
<evidence type="ECO:0000256" key="9">
    <source>
        <dbReference type="ARBA" id="ARBA00022763"/>
    </source>
</evidence>
<keyword evidence="13" id="KW-0239">DNA-directed DNA polymerase</keyword>
<evidence type="ECO:0000256" key="13">
    <source>
        <dbReference type="ARBA" id="ARBA00022932"/>
    </source>
</evidence>
<keyword evidence="5" id="KW-0548">Nucleotidyltransferase</keyword>
<dbReference type="SUPFAM" id="SSF56091">
    <property type="entry name" value="DNA ligase/mRNA capping enzyme, catalytic domain"/>
    <property type="match status" value="1"/>
</dbReference>
<evidence type="ECO:0000256" key="22">
    <source>
        <dbReference type="ARBA" id="ARBA00049990"/>
    </source>
</evidence>
<organism evidence="25 26">
    <name type="scientific">Agromyces neolithicus</name>
    <dbReference type="NCBI Taxonomy" id="269420"/>
    <lineage>
        <taxon>Bacteria</taxon>
        <taxon>Bacillati</taxon>
        <taxon>Actinomycetota</taxon>
        <taxon>Actinomycetes</taxon>
        <taxon>Micrococcales</taxon>
        <taxon>Microbacteriaceae</taxon>
        <taxon>Agromyces</taxon>
    </lineage>
</organism>
<dbReference type="InterPro" id="IPR014146">
    <property type="entry name" value="LigD_ligase_dom"/>
</dbReference>
<feature type="compositionally biased region" description="Basic and acidic residues" evidence="23">
    <location>
        <begin position="856"/>
        <end position="870"/>
    </location>
</feature>
<comment type="cofactor">
    <cofactor evidence="1">
        <name>Mn(2+)</name>
        <dbReference type="ChEBI" id="CHEBI:29035"/>
    </cofactor>
</comment>
<dbReference type="NCBIfam" id="NF007210">
    <property type="entry name" value="PRK09632.1"/>
    <property type="match status" value="1"/>
</dbReference>
<feature type="domain" description="ATP-dependent DNA ligase family profile" evidence="24">
    <location>
        <begin position="650"/>
        <end position="775"/>
    </location>
</feature>
<proteinExistence type="inferred from homology"/>
<evidence type="ECO:0000256" key="4">
    <source>
        <dbReference type="ARBA" id="ARBA00022679"/>
    </source>
</evidence>